<dbReference type="InterPro" id="IPR009943">
    <property type="entry name" value="DUF1475"/>
</dbReference>
<feature type="transmembrane region" description="Helical" evidence="1">
    <location>
        <begin position="71"/>
        <end position="95"/>
    </location>
</feature>
<keyword evidence="1" id="KW-0472">Membrane</keyword>
<evidence type="ECO:0000256" key="1">
    <source>
        <dbReference type="SAM" id="Phobius"/>
    </source>
</evidence>
<feature type="transmembrane region" description="Helical" evidence="1">
    <location>
        <begin position="37"/>
        <end position="65"/>
    </location>
</feature>
<dbReference type="EMBL" id="CP013244">
    <property type="protein sequence ID" value="ANP44674.1"/>
    <property type="molecule type" value="Genomic_DNA"/>
</dbReference>
<evidence type="ECO:0008006" key="4">
    <source>
        <dbReference type="Google" id="ProtNLM"/>
    </source>
</evidence>
<keyword evidence="1" id="KW-1133">Transmembrane helix</keyword>
<gene>
    <name evidence="2" type="ORF">ATE48_01425</name>
</gene>
<dbReference type="KEGG" id="cbot:ATE48_01425"/>
<proteinExistence type="predicted"/>
<dbReference type="Pfam" id="PF07343">
    <property type="entry name" value="DUF1475"/>
    <property type="match status" value="1"/>
</dbReference>
<protein>
    <recommendedName>
        <fullName evidence="4">DUF1475 domain-containing protein</fullName>
    </recommendedName>
</protein>
<reference evidence="2 3" key="1">
    <citation type="submission" date="2015-11" db="EMBL/GenBank/DDBJ databases">
        <title>Whole-Genome Sequence of Candidatus Oderbacter manganicum from the National Park Lower Oder Valley, Germany.</title>
        <authorList>
            <person name="Braun B."/>
            <person name="Liere K."/>
            <person name="Szewzyk U."/>
        </authorList>
    </citation>
    <scope>NUCLEOTIDE SEQUENCE [LARGE SCALE GENOMIC DNA]</scope>
    <source>
        <strain evidence="2 3">OTSz_A_272</strain>
    </source>
</reference>
<sequence>MNVLRAVTGILGLALLGLVIWAGFSMQDLHGSFLDQFGVVITLPWGIASLADLYIGFVFFSVIVFLTERSWVVAALWAAPIFILGNIWSAVWLIIRLPHLAKQLSKPDWPTS</sequence>
<organism evidence="2 3">
    <name type="scientific">Candidatus Viadribacter manganicus</name>
    <dbReference type="NCBI Taxonomy" id="1759059"/>
    <lineage>
        <taxon>Bacteria</taxon>
        <taxon>Pseudomonadati</taxon>
        <taxon>Pseudomonadota</taxon>
        <taxon>Alphaproteobacteria</taxon>
        <taxon>Hyphomonadales</taxon>
        <taxon>Hyphomonadaceae</taxon>
        <taxon>Candidatus Viadribacter</taxon>
    </lineage>
</organism>
<dbReference type="Proteomes" id="UP000092498">
    <property type="component" value="Chromosome"/>
</dbReference>
<dbReference type="InParanoid" id="A0A1B1ADP1"/>
<feature type="transmembrane region" description="Helical" evidence="1">
    <location>
        <begin position="6"/>
        <end position="25"/>
    </location>
</feature>
<keyword evidence="1" id="KW-0812">Transmembrane</keyword>
<dbReference type="AlphaFoldDB" id="A0A1B1ADP1"/>
<evidence type="ECO:0000313" key="2">
    <source>
        <dbReference type="EMBL" id="ANP44674.1"/>
    </source>
</evidence>
<dbReference type="OrthoDB" id="8116201at2"/>
<accession>A0A1B1ADP1</accession>
<name>A0A1B1ADP1_9PROT</name>
<keyword evidence="3" id="KW-1185">Reference proteome</keyword>
<evidence type="ECO:0000313" key="3">
    <source>
        <dbReference type="Proteomes" id="UP000092498"/>
    </source>
</evidence>